<accession>A0A8S1BQD2</accession>
<dbReference type="Proteomes" id="UP000494256">
    <property type="component" value="Unassembled WGS sequence"/>
</dbReference>
<dbReference type="OrthoDB" id="513400at2759"/>
<sequence>MSSGNPPCWCPAAGSANSAAPIATIQTPALKAPAVRARRRACHSISDVWGESCETWWENLHGDYIHAEPCRTTAHLAGQVEQHGRPHTAGGKVPLSSNIIMSKSGLAHIRNFQLTLRYKS</sequence>
<proteinExistence type="predicted"/>
<gene>
    <name evidence="1" type="ORF">APLA_LOCUS17378</name>
</gene>
<organism evidence="1 2">
    <name type="scientific">Arctia plantaginis</name>
    <name type="common">Wood tiger moth</name>
    <name type="synonym">Phalaena plantaginis</name>
    <dbReference type="NCBI Taxonomy" id="874455"/>
    <lineage>
        <taxon>Eukaryota</taxon>
        <taxon>Metazoa</taxon>
        <taxon>Ecdysozoa</taxon>
        <taxon>Arthropoda</taxon>
        <taxon>Hexapoda</taxon>
        <taxon>Insecta</taxon>
        <taxon>Pterygota</taxon>
        <taxon>Neoptera</taxon>
        <taxon>Endopterygota</taxon>
        <taxon>Lepidoptera</taxon>
        <taxon>Glossata</taxon>
        <taxon>Ditrysia</taxon>
        <taxon>Noctuoidea</taxon>
        <taxon>Erebidae</taxon>
        <taxon>Arctiinae</taxon>
        <taxon>Arctia</taxon>
    </lineage>
</organism>
<name>A0A8S1BQD2_ARCPL</name>
<dbReference type="AlphaFoldDB" id="A0A8S1BQD2"/>
<comment type="caution">
    <text evidence="1">The sequence shown here is derived from an EMBL/GenBank/DDBJ whole genome shotgun (WGS) entry which is preliminary data.</text>
</comment>
<evidence type="ECO:0000313" key="1">
    <source>
        <dbReference type="EMBL" id="CAB3261333.1"/>
    </source>
</evidence>
<dbReference type="EMBL" id="CADEBD010000962">
    <property type="protein sequence ID" value="CAB3261333.1"/>
    <property type="molecule type" value="Genomic_DNA"/>
</dbReference>
<protein>
    <submittedName>
        <fullName evidence="1">Uncharacterized protein</fullName>
    </submittedName>
</protein>
<reference evidence="1 2" key="1">
    <citation type="submission" date="2020-04" db="EMBL/GenBank/DDBJ databases">
        <authorList>
            <person name="Wallbank WR R."/>
            <person name="Pardo Diaz C."/>
            <person name="Kozak K."/>
            <person name="Martin S."/>
            <person name="Jiggins C."/>
            <person name="Moest M."/>
            <person name="Warren A I."/>
            <person name="Byers J.R.P. K."/>
            <person name="Montejo-Kovacevich G."/>
            <person name="Yen C E."/>
        </authorList>
    </citation>
    <scope>NUCLEOTIDE SEQUENCE [LARGE SCALE GENOMIC DNA]</scope>
</reference>
<evidence type="ECO:0000313" key="2">
    <source>
        <dbReference type="Proteomes" id="UP000494256"/>
    </source>
</evidence>